<dbReference type="PANTHER" id="PTHR12349:SF2">
    <property type="entry name" value="PALMITOYLTRANSFERASE ZDHHC8"/>
    <property type="match status" value="1"/>
</dbReference>
<evidence type="ECO:0000256" key="2">
    <source>
        <dbReference type="ARBA" id="ARBA00022692"/>
    </source>
</evidence>
<keyword evidence="11" id="KW-1185">Reference proteome</keyword>
<evidence type="ECO:0000256" key="1">
    <source>
        <dbReference type="ARBA" id="ARBA00004141"/>
    </source>
</evidence>
<comment type="caution">
    <text evidence="10">The sequence shown here is derived from an EMBL/GenBank/DDBJ whole genome shotgun (WGS) entry which is preliminary data.</text>
</comment>
<keyword evidence="2 7" id="KW-0812">Transmembrane</keyword>
<feature type="compositionally biased region" description="Polar residues" evidence="8">
    <location>
        <begin position="296"/>
        <end position="305"/>
    </location>
</feature>
<feature type="region of interest" description="Disordered" evidence="8">
    <location>
        <begin position="262"/>
        <end position="333"/>
    </location>
</feature>
<feature type="compositionally biased region" description="Basic and acidic residues" evidence="8">
    <location>
        <begin position="310"/>
        <end position="325"/>
    </location>
</feature>
<feature type="transmembrane region" description="Helical" evidence="7">
    <location>
        <begin position="148"/>
        <end position="171"/>
    </location>
</feature>
<comment type="domain">
    <text evidence="7">The DHHC domain is required for palmitoyltransferase activity.</text>
</comment>
<evidence type="ECO:0000256" key="8">
    <source>
        <dbReference type="SAM" id="MobiDB-lite"/>
    </source>
</evidence>
<evidence type="ECO:0000256" key="3">
    <source>
        <dbReference type="ARBA" id="ARBA00022989"/>
    </source>
</evidence>
<keyword evidence="7" id="KW-0808">Transferase</keyword>
<proteinExistence type="inferred from homology"/>
<evidence type="ECO:0000313" key="11">
    <source>
        <dbReference type="Proteomes" id="UP001159427"/>
    </source>
</evidence>
<dbReference type="Proteomes" id="UP001159427">
    <property type="component" value="Unassembled WGS sequence"/>
</dbReference>
<dbReference type="EMBL" id="CALNXI010000567">
    <property type="protein sequence ID" value="CAH3029359.1"/>
    <property type="molecule type" value="Genomic_DNA"/>
</dbReference>
<feature type="compositionally biased region" description="Basic and acidic residues" evidence="8">
    <location>
        <begin position="272"/>
        <end position="282"/>
    </location>
</feature>
<feature type="domain" description="Palmitoyltransferase DHHC" evidence="9">
    <location>
        <begin position="102"/>
        <end position="220"/>
    </location>
</feature>
<dbReference type="InterPro" id="IPR001594">
    <property type="entry name" value="Palmitoyltrfase_DHHC"/>
</dbReference>
<feature type="transmembrane region" description="Helical" evidence="7">
    <location>
        <begin position="47"/>
        <end position="67"/>
    </location>
</feature>
<organism evidence="10 11">
    <name type="scientific">Porites evermanni</name>
    <dbReference type="NCBI Taxonomy" id="104178"/>
    <lineage>
        <taxon>Eukaryota</taxon>
        <taxon>Metazoa</taxon>
        <taxon>Cnidaria</taxon>
        <taxon>Anthozoa</taxon>
        <taxon>Hexacorallia</taxon>
        <taxon>Scleractinia</taxon>
        <taxon>Fungiina</taxon>
        <taxon>Poritidae</taxon>
        <taxon>Porites</taxon>
    </lineage>
</organism>
<keyword evidence="3 7" id="KW-1133">Transmembrane helix</keyword>
<accession>A0ABN8MI49</accession>
<keyword evidence="4 7" id="KW-0472">Membrane</keyword>
<dbReference type="PROSITE" id="PS50216">
    <property type="entry name" value="DHHC"/>
    <property type="match status" value="1"/>
</dbReference>
<comment type="catalytic activity">
    <reaction evidence="6">
        <text>L-cysteinyl-[protein] + hexadecanoyl-CoA = S-hexadecanoyl-L-cysteinyl-[protein] + CoA</text>
        <dbReference type="Rhea" id="RHEA:36683"/>
        <dbReference type="Rhea" id="RHEA-COMP:10131"/>
        <dbReference type="Rhea" id="RHEA-COMP:11032"/>
        <dbReference type="ChEBI" id="CHEBI:29950"/>
        <dbReference type="ChEBI" id="CHEBI:57287"/>
        <dbReference type="ChEBI" id="CHEBI:57379"/>
        <dbReference type="ChEBI" id="CHEBI:74151"/>
        <dbReference type="EC" id="2.3.1.225"/>
    </reaction>
    <physiologicalReaction direction="left-to-right" evidence="6">
        <dbReference type="Rhea" id="RHEA:36684"/>
    </physiologicalReaction>
</comment>
<sequence length="367" mass="41111">MSRSRPCKKLTSQQIPVICATVLLIGTTALFFVFVCPSLAVEYTIAIPVYEGILTLIVLSSFANATFRDPGIIPRESSTVDQEDDFRVPLYKNVDINGITVRMKWCDTCKFYRPPRCSHCSICNNCIENFDHHCPWVDNCVGKRNYRFFFFFVSSLSLHIISVFVFCLVFVLEQSADIKESAVPIAVMVICGLSAIPVIGLTVFHIGLVSMGRTTNEQVTGKFRSGHNPFDQGCKNNCMVTLCSSRYAKYLGYLEMLKKKEIKRDKKKQRNKEKDKDAKAKTSVDGTELSEVKVDVTSNNKSQKFQDGIEDGRVKNNHQARDNEGSRSLQPDSFAAAVNTPPRASAMYVKSSINGRTITSMSREVTV</sequence>
<name>A0ABN8MI49_9CNID</name>
<dbReference type="PANTHER" id="PTHR12349">
    <property type="entry name" value="ANKYRIN REPEAT AND LEM DOMAIN-CONTAINING PROTEIN 2"/>
    <property type="match status" value="1"/>
</dbReference>
<keyword evidence="7" id="KW-0012">Acyltransferase</keyword>
<evidence type="ECO:0000256" key="7">
    <source>
        <dbReference type="RuleBase" id="RU079119"/>
    </source>
</evidence>
<protein>
    <recommendedName>
        <fullName evidence="7">Palmitoyltransferase</fullName>
        <ecNumber evidence="7">2.3.1.225</ecNumber>
    </recommendedName>
</protein>
<dbReference type="Pfam" id="PF01529">
    <property type="entry name" value="DHHC"/>
    <property type="match status" value="1"/>
</dbReference>
<evidence type="ECO:0000256" key="4">
    <source>
        <dbReference type="ARBA" id="ARBA00023136"/>
    </source>
</evidence>
<evidence type="ECO:0000256" key="5">
    <source>
        <dbReference type="ARBA" id="ARBA00023463"/>
    </source>
</evidence>
<evidence type="ECO:0000313" key="10">
    <source>
        <dbReference type="EMBL" id="CAH3029359.1"/>
    </source>
</evidence>
<reference evidence="10 11" key="1">
    <citation type="submission" date="2022-05" db="EMBL/GenBank/DDBJ databases">
        <authorList>
            <consortium name="Genoscope - CEA"/>
            <person name="William W."/>
        </authorList>
    </citation>
    <scope>NUCLEOTIDE SEQUENCE [LARGE SCALE GENOMIC DNA]</scope>
</reference>
<feature type="transmembrane region" description="Helical" evidence="7">
    <location>
        <begin position="21"/>
        <end position="41"/>
    </location>
</feature>
<comment type="subcellular location">
    <subcellularLocation>
        <location evidence="1">Membrane</location>
        <topology evidence="1">Multi-pass membrane protein</topology>
    </subcellularLocation>
</comment>
<evidence type="ECO:0000259" key="9">
    <source>
        <dbReference type="Pfam" id="PF01529"/>
    </source>
</evidence>
<comment type="similarity">
    <text evidence="5">Belongs to the DHHC palmitoyltransferase family. ERF2/ZDHHC9 subfamily.</text>
</comment>
<evidence type="ECO:0000256" key="6">
    <source>
        <dbReference type="ARBA" id="ARBA00047790"/>
    </source>
</evidence>
<dbReference type="EC" id="2.3.1.225" evidence="7"/>
<feature type="transmembrane region" description="Helical" evidence="7">
    <location>
        <begin position="183"/>
        <end position="204"/>
    </location>
</feature>
<gene>
    <name evidence="10" type="ORF">PEVE_00035993</name>
</gene>